<evidence type="ECO:0000256" key="3">
    <source>
        <dbReference type="RuleBase" id="RU362118"/>
    </source>
</evidence>
<dbReference type="PIRSF" id="PIRSF001434">
    <property type="entry name" value="CGS"/>
    <property type="match status" value="1"/>
</dbReference>
<protein>
    <submittedName>
        <fullName evidence="4">Aminotransferase class I/II-fold pyridoxal phosphate-dependent enzyme</fullName>
    </submittedName>
</protein>
<dbReference type="RefSeq" id="WP_168127200.1">
    <property type="nucleotide sequence ID" value="NZ_JBDJLH010000001.1"/>
</dbReference>
<dbReference type="Gene3D" id="3.40.640.10">
    <property type="entry name" value="Type I PLP-dependent aspartate aminotransferase-like (Major domain)"/>
    <property type="match status" value="1"/>
</dbReference>
<accession>A0ABV0BP65</accession>
<proteinExistence type="inferred from homology"/>
<dbReference type="SUPFAM" id="SSF53383">
    <property type="entry name" value="PLP-dependent transferases"/>
    <property type="match status" value="1"/>
</dbReference>
<dbReference type="GO" id="GO:0008483">
    <property type="term" value="F:transaminase activity"/>
    <property type="evidence" value="ECO:0007669"/>
    <property type="project" value="UniProtKB-KW"/>
</dbReference>
<dbReference type="PANTHER" id="PTHR11808">
    <property type="entry name" value="TRANS-SULFURATION ENZYME FAMILY MEMBER"/>
    <property type="match status" value="1"/>
</dbReference>
<dbReference type="InterPro" id="IPR015424">
    <property type="entry name" value="PyrdxlP-dep_Trfase"/>
</dbReference>
<dbReference type="Pfam" id="PF01053">
    <property type="entry name" value="Cys_Met_Meta_PP"/>
    <property type="match status" value="1"/>
</dbReference>
<organism evidence="4 5">
    <name type="scientific">Sphingobacterium kitahiroshimense</name>
    <dbReference type="NCBI Taxonomy" id="470446"/>
    <lineage>
        <taxon>Bacteria</taxon>
        <taxon>Pseudomonadati</taxon>
        <taxon>Bacteroidota</taxon>
        <taxon>Sphingobacteriia</taxon>
        <taxon>Sphingobacteriales</taxon>
        <taxon>Sphingobacteriaceae</taxon>
        <taxon>Sphingobacterium</taxon>
    </lineage>
</organism>
<comment type="similarity">
    <text evidence="3">Belongs to the trans-sulfuration enzymes family.</text>
</comment>
<dbReference type="EMBL" id="JBDJNQ010000001">
    <property type="protein sequence ID" value="MEN5376279.1"/>
    <property type="molecule type" value="Genomic_DNA"/>
</dbReference>
<evidence type="ECO:0000313" key="5">
    <source>
        <dbReference type="Proteomes" id="UP001409291"/>
    </source>
</evidence>
<dbReference type="Proteomes" id="UP001409291">
    <property type="component" value="Unassembled WGS sequence"/>
</dbReference>
<keyword evidence="4" id="KW-0032">Aminotransferase</keyword>
<keyword evidence="2 3" id="KW-0663">Pyridoxal phosphate</keyword>
<keyword evidence="5" id="KW-1185">Reference proteome</keyword>
<dbReference type="InterPro" id="IPR015421">
    <property type="entry name" value="PyrdxlP-dep_Trfase_major"/>
</dbReference>
<dbReference type="InterPro" id="IPR015422">
    <property type="entry name" value="PyrdxlP-dep_Trfase_small"/>
</dbReference>
<sequence length="404" mass="44637">MNNKSIDFGTLAIHQLHTDGHHSHLAPIYASSTFTFDSAEQGMRRFSGEDSGYIYSRFGNPTTDATAQAIADLETWKILNEDGTPMRARALLTSSGQAAMATLFISCLNAGDALLATSSLYGGTHEFITKMLPKFGIKTYFSDMTDVTELEALLKANPEIKLVHFESPANPTMQCINIERVVQISKKYQKLVSVDNTFATPYLQQPFKYQVDFIFHSTTKFLNGHGSAIGGVLIGRDLNAMQTYVHQTHKLLGVNSNPFDAFLVLQGIKTLPLRMEQHCRNAMDVAYFLNNHPEIANVHYNGLPSHPDFEISKKQMRHAGSVMSIELKGGYEKSIDFVNKLQICTRAVSIGTVDTLVSHPASMSHAGIPREIRLKTGITDGLIRISVGLESIEDLIADLEQALQ</sequence>
<evidence type="ECO:0000313" key="4">
    <source>
        <dbReference type="EMBL" id="MEN5376279.1"/>
    </source>
</evidence>
<evidence type="ECO:0000256" key="1">
    <source>
        <dbReference type="ARBA" id="ARBA00001933"/>
    </source>
</evidence>
<dbReference type="InterPro" id="IPR054542">
    <property type="entry name" value="Cys_met_metab_PP"/>
</dbReference>
<comment type="cofactor">
    <cofactor evidence="1 3">
        <name>pyridoxal 5'-phosphate</name>
        <dbReference type="ChEBI" id="CHEBI:597326"/>
    </cofactor>
</comment>
<comment type="caution">
    <text evidence="4">The sequence shown here is derived from an EMBL/GenBank/DDBJ whole genome shotgun (WGS) entry which is preliminary data.</text>
</comment>
<reference evidence="4 5" key="1">
    <citation type="submission" date="2024-04" db="EMBL/GenBank/DDBJ databases">
        <title>WGS of bacteria from Torrens River.</title>
        <authorList>
            <person name="Wyrsch E.R."/>
            <person name="Drigo B."/>
        </authorList>
    </citation>
    <scope>NUCLEOTIDE SEQUENCE [LARGE SCALE GENOMIC DNA]</scope>
    <source>
        <strain evidence="4 5">TWI391</strain>
    </source>
</reference>
<dbReference type="InterPro" id="IPR000277">
    <property type="entry name" value="Cys/Met-Metab_PyrdxlP-dep_enz"/>
</dbReference>
<gene>
    <name evidence="4" type="ORF">ABE541_03300</name>
</gene>
<name>A0ABV0BP65_9SPHI</name>
<evidence type="ECO:0000256" key="2">
    <source>
        <dbReference type="ARBA" id="ARBA00022898"/>
    </source>
</evidence>
<dbReference type="CDD" id="cd00614">
    <property type="entry name" value="CGS_like"/>
    <property type="match status" value="1"/>
</dbReference>
<dbReference type="PANTHER" id="PTHR11808:SF80">
    <property type="entry name" value="CYSTATHIONINE GAMMA-LYASE"/>
    <property type="match status" value="1"/>
</dbReference>
<keyword evidence="4" id="KW-0808">Transferase</keyword>
<dbReference type="Gene3D" id="3.90.1150.10">
    <property type="entry name" value="Aspartate Aminotransferase, domain 1"/>
    <property type="match status" value="1"/>
</dbReference>
<dbReference type="PROSITE" id="PS00868">
    <property type="entry name" value="CYS_MET_METAB_PP"/>
    <property type="match status" value="1"/>
</dbReference>